<gene>
    <name evidence="2" type="ORF">KCTCHS21_30930</name>
</gene>
<evidence type="ECO:0000313" key="3">
    <source>
        <dbReference type="Proteomes" id="UP000289856"/>
    </source>
</evidence>
<protein>
    <submittedName>
        <fullName evidence="2">Uncharacterized protein</fullName>
    </submittedName>
</protein>
<dbReference type="RefSeq" id="WP_269472712.1">
    <property type="nucleotide sequence ID" value="NZ_AP019400.1"/>
</dbReference>
<dbReference type="Proteomes" id="UP000289856">
    <property type="component" value="Chromosome"/>
</dbReference>
<proteinExistence type="predicted"/>
<sequence>MKNRTDKIVDGAGHSKAKEREQDNQISRMKKYPPSLNGINKNLP</sequence>
<dbReference type="EMBL" id="AP019400">
    <property type="protein sequence ID" value="BBI33694.1"/>
    <property type="molecule type" value="Genomic_DNA"/>
</dbReference>
<dbReference type="AlphaFoldDB" id="A0A3T1D6K4"/>
<feature type="region of interest" description="Disordered" evidence="1">
    <location>
        <begin position="1"/>
        <end position="44"/>
    </location>
</feature>
<evidence type="ECO:0000313" key="2">
    <source>
        <dbReference type="EMBL" id="BBI33694.1"/>
    </source>
</evidence>
<organism evidence="2 3">
    <name type="scientific">Cohnella abietis</name>
    <dbReference type="NCBI Taxonomy" id="2507935"/>
    <lineage>
        <taxon>Bacteria</taxon>
        <taxon>Bacillati</taxon>
        <taxon>Bacillota</taxon>
        <taxon>Bacilli</taxon>
        <taxon>Bacillales</taxon>
        <taxon>Paenibacillaceae</taxon>
        <taxon>Cohnella</taxon>
    </lineage>
</organism>
<accession>A0A3T1D6K4</accession>
<keyword evidence="3" id="KW-1185">Reference proteome</keyword>
<dbReference type="KEGG" id="cohn:KCTCHS21_30930"/>
<name>A0A3T1D6K4_9BACL</name>
<reference evidence="2 3" key="1">
    <citation type="submission" date="2019-01" db="EMBL/GenBank/DDBJ databases">
        <title>Complete genome sequence of Cohnella hallensis HS21 isolated from Korean fir (Abies koreana) rhizospheric soil.</title>
        <authorList>
            <person name="Jiang L."/>
            <person name="Kang S.W."/>
            <person name="Kim S."/>
            <person name="Jung J."/>
            <person name="Kim C.Y."/>
            <person name="Kim D.H."/>
            <person name="Kim S.W."/>
            <person name="Lee J."/>
        </authorList>
    </citation>
    <scope>NUCLEOTIDE SEQUENCE [LARGE SCALE GENOMIC DNA]</scope>
    <source>
        <strain evidence="2 3">HS21</strain>
    </source>
</reference>
<evidence type="ECO:0000256" key="1">
    <source>
        <dbReference type="SAM" id="MobiDB-lite"/>
    </source>
</evidence>